<accession>A0A2N4U728</accession>
<reference evidence="1 2" key="1">
    <citation type="submission" date="2017-10" db="EMBL/GenBank/DDBJ databases">
        <title>Two draft genome sequences of Pusillimonas sp. strains isolated from a nitrate- and radionuclide-contaminated groundwater in Russia.</title>
        <authorList>
            <person name="Grouzdev D.S."/>
            <person name="Tourova T.P."/>
            <person name="Goeva M.A."/>
            <person name="Babich T.L."/>
            <person name="Sokolova D.S."/>
            <person name="Abdullin R."/>
            <person name="Poltaraus A.B."/>
            <person name="Toshchakov S.V."/>
            <person name="Nazina T.N."/>
        </authorList>
    </citation>
    <scope>NUCLEOTIDE SEQUENCE [LARGE SCALE GENOMIC DNA]</scope>
    <source>
        <strain evidence="1 2">JR1/69-3-13</strain>
    </source>
</reference>
<gene>
    <name evidence="1" type="ORF">CR159_07330</name>
</gene>
<organism evidence="1 2">
    <name type="scientific">Pollutimonas subterranea</name>
    <dbReference type="NCBI Taxonomy" id="2045210"/>
    <lineage>
        <taxon>Bacteria</taxon>
        <taxon>Pseudomonadati</taxon>
        <taxon>Pseudomonadota</taxon>
        <taxon>Betaproteobacteria</taxon>
        <taxon>Burkholderiales</taxon>
        <taxon>Alcaligenaceae</taxon>
        <taxon>Pollutimonas</taxon>
    </lineage>
</organism>
<evidence type="ECO:0000313" key="2">
    <source>
        <dbReference type="Proteomes" id="UP000234190"/>
    </source>
</evidence>
<protein>
    <submittedName>
        <fullName evidence="1">Toxin</fullName>
    </submittedName>
</protein>
<keyword evidence="2" id="KW-1185">Reference proteome</keyword>
<evidence type="ECO:0000313" key="1">
    <source>
        <dbReference type="EMBL" id="PLC50797.1"/>
    </source>
</evidence>
<comment type="caution">
    <text evidence="1">The sequence shown here is derived from an EMBL/GenBank/DDBJ whole genome shotgun (WGS) entry which is preliminary data.</text>
</comment>
<proteinExistence type="predicted"/>
<dbReference type="Proteomes" id="UP000234190">
    <property type="component" value="Unassembled WGS sequence"/>
</dbReference>
<dbReference type="EMBL" id="PDNW01000004">
    <property type="protein sequence ID" value="PLC50797.1"/>
    <property type="molecule type" value="Genomic_DNA"/>
</dbReference>
<dbReference type="OrthoDB" id="9814045at2"/>
<dbReference type="AlphaFoldDB" id="A0A2N4U728"/>
<sequence length="97" mass="11039">MKPFRWNPEKGDALKAERGMSFEAIVVAIESGGLLDILMHPNAAKYPRQQILVVGYEGYVYLVPYVEEDAYLFLKTIIPSRKATRDYLNRGESDAQD</sequence>
<name>A0A2N4U728_9BURK</name>